<dbReference type="EMBL" id="CP064939">
    <property type="protein sequence ID" value="QPH40095.1"/>
    <property type="molecule type" value="Genomic_DNA"/>
</dbReference>
<dbReference type="KEGG" id="pex:IZT61_02070"/>
<dbReference type="Proteomes" id="UP000594759">
    <property type="component" value="Chromosome"/>
</dbReference>
<dbReference type="AlphaFoldDB" id="A0A7S9L081"/>
<protein>
    <recommendedName>
        <fullName evidence="3">Restriction endonuclease</fullName>
    </recommendedName>
</protein>
<reference evidence="1 2" key="1">
    <citation type="submission" date="2020-11" db="EMBL/GenBank/DDBJ databases">
        <title>Pedobacter endophytica, an endophytic bacteria isolated form Carex pumila.</title>
        <authorList>
            <person name="Peng Y."/>
            <person name="Jiang L."/>
            <person name="Lee J."/>
        </authorList>
    </citation>
    <scope>NUCLEOTIDE SEQUENCE [LARGE SCALE GENOMIC DNA]</scope>
    <source>
        <strain evidence="1 2">JBR3-12</strain>
    </source>
</reference>
<evidence type="ECO:0000313" key="1">
    <source>
        <dbReference type="EMBL" id="QPH40095.1"/>
    </source>
</evidence>
<gene>
    <name evidence="1" type="ORF">IZT61_02070</name>
</gene>
<keyword evidence="2" id="KW-1185">Reference proteome</keyword>
<organism evidence="1 2">
    <name type="scientific">Pedobacter endophyticus</name>
    <dbReference type="NCBI Taxonomy" id="2789740"/>
    <lineage>
        <taxon>Bacteria</taxon>
        <taxon>Pseudomonadati</taxon>
        <taxon>Bacteroidota</taxon>
        <taxon>Sphingobacteriia</taxon>
        <taxon>Sphingobacteriales</taxon>
        <taxon>Sphingobacteriaceae</taxon>
        <taxon>Pedobacter</taxon>
    </lineage>
</organism>
<dbReference type="RefSeq" id="WP_196099551.1">
    <property type="nucleotide sequence ID" value="NZ_CP064939.1"/>
</dbReference>
<evidence type="ECO:0000313" key="2">
    <source>
        <dbReference type="Proteomes" id="UP000594759"/>
    </source>
</evidence>
<proteinExistence type="predicted"/>
<name>A0A7S9L081_9SPHI</name>
<evidence type="ECO:0008006" key="3">
    <source>
        <dbReference type="Google" id="ProtNLM"/>
    </source>
</evidence>
<sequence>MANKSNWKEHLLKSGIPLEFEIKRYLDAKNCVSNFEYTYFRENEDKNLTEFSYDLDSSYIVTPHFADLMIECKYRHESTKWVFLPEQYDGIDKITHTSFMHKNAHFNTAPHYQPPFPIPFAPLCSKGIELTNYGNNPKTITQAIHQLSYAMAGRIINGMQHQVDSVLREHFENTIFYNIPIIVTTAKLFRIREDVDIDRIKLADDIEEISTNETCLVVKSPAGIDLETYNNTIFNNFITENERETLNKYLNSFNKEIDFVTSVIARNYSPSCILVVHYSKENNGLDQFFDFIDRVFNPDQEVKDLIAKRQKEMKDFLLKFRSGKKDS</sequence>
<accession>A0A7S9L081</accession>